<dbReference type="PANTHER" id="PTHR43280">
    <property type="entry name" value="ARAC-FAMILY TRANSCRIPTIONAL REGULATOR"/>
    <property type="match status" value="1"/>
</dbReference>
<dbReference type="InterPro" id="IPR020449">
    <property type="entry name" value="Tscrpt_reg_AraC-type_HTH"/>
</dbReference>
<proteinExistence type="predicted"/>
<dbReference type="Gene3D" id="1.10.10.60">
    <property type="entry name" value="Homeodomain-like"/>
    <property type="match status" value="2"/>
</dbReference>
<evidence type="ECO:0000259" key="4">
    <source>
        <dbReference type="PROSITE" id="PS01124"/>
    </source>
</evidence>
<dbReference type="SMART" id="SM00342">
    <property type="entry name" value="HTH_ARAC"/>
    <property type="match status" value="1"/>
</dbReference>
<keyword evidence="2" id="KW-0238">DNA-binding</keyword>
<dbReference type="Pfam" id="PF12833">
    <property type="entry name" value="HTH_18"/>
    <property type="match status" value="1"/>
</dbReference>
<dbReference type="SUPFAM" id="SSF51215">
    <property type="entry name" value="Regulatory protein AraC"/>
    <property type="match status" value="1"/>
</dbReference>
<dbReference type="EMBL" id="JAQAGZ010000036">
    <property type="protein sequence ID" value="MCZ8517385.1"/>
    <property type="molecule type" value="Genomic_DNA"/>
</dbReference>
<dbReference type="PANTHER" id="PTHR43280:SF28">
    <property type="entry name" value="HTH-TYPE TRANSCRIPTIONAL ACTIVATOR RHAS"/>
    <property type="match status" value="1"/>
</dbReference>
<gene>
    <name evidence="5" type="ORF">O9H85_34570</name>
</gene>
<name>A0ABT4QKL5_9BACL</name>
<dbReference type="InterPro" id="IPR018060">
    <property type="entry name" value="HTH_AraC"/>
</dbReference>
<feature type="domain" description="HTH araC/xylS-type" evidence="4">
    <location>
        <begin position="189"/>
        <end position="287"/>
    </location>
</feature>
<dbReference type="SUPFAM" id="SSF46689">
    <property type="entry name" value="Homeodomain-like"/>
    <property type="match status" value="2"/>
</dbReference>
<evidence type="ECO:0000313" key="6">
    <source>
        <dbReference type="Proteomes" id="UP001527882"/>
    </source>
</evidence>
<organism evidence="5 6">
    <name type="scientific">Paenibacillus gyeongsangnamensis</name>
    <dbReference type="NCBI Taxonomy" id="3388067"/>
    <lineage>
        <taxon>Bacteria</taxon>
        <taxon>Bacillati</taxon>
        <taxon>Bacillota</taxon>
        <taxon>Bacilli</taxon>
        <taxon>Bacillales</taxon>
        <taxon>Paenibacillaceae</taxon>
        <taxon>Paenibacillus</taxon>
    </lineage>
</organism>
<evidence type="ECO:0000313" key="5">
    <source>
        <dbReference type="EMBL" id="MCZ8517385.1"/>
    </source>
</evidence>
<dbReference type="RefSeq" id="WP_269885912.1">
    <property type="nucleotide sequence ID" value="NZ_JAQAGZ010000036.1"/>
</dbReference>
<protein>
    <submittedName>
        <fullName evidence="5">AraC family transcriptional regulator</fullName>
    </submittedName>
</protein>
<keyword evidence="6" id="KW-1185">Reference proteome</keyword>
<sequence>MKYFKSGIDRPVEFISCGLFVSDVPWTHTRRNINSFELIIGVGECLYISQGGTEYEVKPGETLLILPDEPHEGYRECRAGISFYWFHFVPAGPSELLGEVALKEELGRLTNPDSFKTFSEICFPVYFKPARIERVNILFQQLQHIVSSNYYTQQGSNYISTSLLIELSEQMISKYYQSAMVSQGDKGISEIVEWIRIHVREDISVTDIAAKFAYNKDYLSRFFKKKTGYNLQEYIHLLKISKAKDLLTRSTKSIKLVAELVGFNDEKYFMRLFKKYENMTPTEYRQAYYKIHMNNQ</sequence>
<reference evidence="5 6" key="1">
    <citation type="submission" date="2022-12" db="EMBL/GenBank/DDBJ databases">
        <title>Draft genome sequence of Paenibacillus sp. dW9.</title>
        <authorList>
            <person name="Choi E.-W."/>
            <person name="Kim D.-U."/>
        </authorList>
    </citation>
    <scope>NUCLEOTIDE SEQUENCE [LARGE SCALE GENOMIC DNA]</scope>
    <source>
        <strain evidence="6">dW9</strain>
    </source>
</reference>
<evidence type="ECO:0000256" key="1">
    <source>
        <dbReference type="ARBA" id="ARBA00023015"/>
    </source>
</evidence>
<keyword evidence="1" id="KW-0805">Transcription regulation</keyword>
<dbReference type="PROSITE" id="PS01124">
    <property type="entry name" value="HTH_ARAC_FAMILY_2"/>
    <property type="match status" value="1"/>
</dbReference>
<dbReference type="InterPro" id="IPR009057">
    <property type="entry name" value="Homeodomain-like_sf"/>
</dbReference>
<keyword evidence="3" id="KW-0804">Transcription</keyword>
<evidence type="ECO:0000256" key="3">
    <source>
        <dbReference type="ARBA" id="ARBA00023163"/>
    </source>
</evidence>
<accession>A0ABT4QKL5</accession>
<dbReference type="PRINTS" id="PR00032">
    <property type="entry name" value="HTHARAC"/>
</dbReference>
<evidence type="ECO:0000256" key="2">
    <source>
        <dbReference type="ARBA" id="ARBA00023125"/>
    </source>
</evidence>
<dbReference type="Proteomes" id="UP001527882">
    <property type="component" value="Unassembled WGS sequence"/>
</dbReference>
<dbReference type="InterPro" id="IPR037923">
    <property type="entry name" value="HTH-like"/>
</dbReference>
<dbReference type="InterPro" id="IPR003313">
    <property type="entry name" value="AraC-bd"/>
</dbReference>
<comment type="caution">
    <text evidence="5">The sequence shown here is derived from an EMBL/GenBank/DDBJ whole genome shotgun (WGS) entry which is preliminary data.</text>
</comment>
<dbReference type="Pfam" id="PF02311">
    <property type="entry name" value="AraC_binding"/>
    <property type="match status" value="1"/>
</dbReference>